<keyword evidence="4 11" id="KW-0493">Microtubule</keyword>
<dbReference type="GO" id="GO:0072686">
    <property type="term" value="C:mitotic spindle"/>
    <property type="evidence" value="ECO:0007669"/>
    <property type="project" value="TreeGrafter"/>
</dbReference>
<keyword evidence="16" id="KW-1185">Reference proteome</keyword>
<keyword evidence="5 10" id="KW-0547">Nucleotide-binding</keyword>
<dbReference type="SUPFAM" id="SSF52540">
    <property type="entry name" value="P-loop containing nucleoside triphosphate hydrolases"/>
    <property type="match status" value="1"/>
</dbReference>
<evidence type="ECO:0000256" key="13">
    <source>
        <dbReference type="SAM" id="MobiDB-lite"/>
    </source>
</evidence>
<dbReference type="PANTHER" id="PTHR47970">
    <property type="entry name" value="KINESIN-LIKE PROTEIN KIF11"/>
    <property type="match status" value="1"/>
</dbReference>
<dbReference type="AlphaFoldDB" id="A0A8C7NZH1"/>
<keyword evidence="7 12" id="KW-0175">Coiled coil</keyword>
<name>A0A8C7NZH1_ONCMY</name>
<evidence type="ECO:0000256" key="6">
    <source>
        <dbReference type="ARBA" id="ARBA00022840"/>
    </source>
</evidence>
<dbReference type="CDD" id="cd01368">
    <property type="entry name" value="KISc_KIF23_like"/>
    <property type="match status" value="1"/>
</dbReference>
<feature type="region of interest" description="Disordered" evidence="13">
    <location>
        <begin position="663"/>
        <end position="690"/>
    </location>
</feature>
<dbReference type="GO" id="GO:0051231">
    <property type="term" value="P:spindle elongation"/>
    <property type="evidence" value="ECO:0007669"/>
    <property type="project" value="TreeGrafter"/>
</dbReference>
<evidence type="ECO:0000256" key="1">
    <source>
        <dbReference type="ARBA" id="ARBA00004186"/>
    </source>
</evidence>
<dbReference type="KEGG" id="omy:110489856"/>
<sequence>MASSGHMTTIIDLTHDGTVLDAMESTCNDLHACNPHRDVLSELSSIASTQSEVLDTAEQQQQKHQHLRVYLRVRPFSKDEISSNEDQGCVVLENARTVMLHAPKGSATMKSSEKGVGQAIHTFSFSQIFGPETKQADLFEGTIKSQVHDYLEGKNALVFSYGVTNAGKTHTIQGSQKDPGILPQALDVIFRHIKGRQYENMDLKPYLGSDAQYLGPDQVQQERNTKAAIFALLKEENEPPRVSGVSSHSSSTGSLSFSVSYDNTVEFVAVSSGDRSQFALWVSFYEIYNESVYDLLQASPASKTQRRTALRVCEDSAGNSYVRDLKWINVHNSEEACKILRVGNKNRSAASTKMNHSSSRSHSIFTIKLLRIDGTEVQTMSELSLCDLAGSERCGKTKTFGERLKEAGNINNSLLILGKCIAALRSNQSDRMKNGYIPFRESKLTRLFQSIFCGKGRASMIVNINQCASTYDETLHVMKFSAIAKQVVQLIPTKCLESLTPRLVGRDGKPLLKNGVIDDQALENYLSEEELLDEDDADMSILPQEDLVNVIENLRAKLLAERRKNLVQEIDIRKEMGDAMLQQLMESEELRNRQVAELKESYQEKLENTFEMYKDALKDHAYQRALERVEDDYVPLEEFIAEQEKVEALEQKLSEMERKLSKMEHKLSGSSMVPTRENSSQTQSISQPPPVAMQEGLTGQYTISLGVDSISLTNEVSAGDVLTAVSKDAEQRKLLLKESAMEKLGEQKELIVSLQKRIAVLNDALHEAGERFFDKTVEIETLHKKLADQAQELESIGKGNLEKDKELALLKEELAKLSQKSPVQSKPKRGFMANIRESVTSPRTSTIARTLRKSVRTTPLLKRPFH</sequence>
<feature type="domain" description="Kinesin motor" evidence="14">
    <location>
        <begin position="66"/>
        <end position="487"/>
    </location>
</feature>
<keyword evidence="2" id="KW-0963">Cytoplasm</keyword>
<gene>
    <name evidence="15" type="primary">zgc:56231</name>
</gene>
<dbReference type="Pfam" id="PF00225">
    <property type="entry name" value="Kinesin"/>
    <property type="match status" value="1"/>
</dbReference>
<dbReference type="PROSITE" id="PS00411">
    <property type="entry name" value="KINESIN_MOTOR_1"/>
    <property type="match status" value="1"/>
</dbReference>
<dbReference type="SMART" id="SM00129">
    <property type="entry name" value="KISc"/>
    <property type="match status" value="1"/>
</dbReference>
<dbReference type="PROSITE" id="PS50067">
    <property type="entry name" value="KINESIN_MOTOR_2"/>
    <property type="match status" value="1"/>
</dbReference>
<evidence type="ECO:0000259" key="14">
    <source>
        <dbReference type="PROSITE" id="PS50067"/>
    </source>
</evidence>
<keyword evidence="6 10" id="KW-0067">ATP-binding</keyword>
<dbReference type="RefSeq" id="XP_036800019.1">
    <property type="nucleotide sequence ID" value="XM_036944124.1"/>
</dbReference>
<keyword evidence="8 10" id="KW-0505">Motor protein</keyword>
<dbReference type="OrthoDB" id="2403182at2759"/>
<reference evidence="15" key="3">
    <citation type="submission" date="2025-09" db="UniProtKB">
        <authorList>
            <consortium name="Ensembl"/>
        </authorList>
    </citation>
    <scope>IDENTIFICATION</scope>
</reference>
<comment type="subcellular location">
    <subcellularLocation>
        <location evidence="1">Cytoplasm</location>
        <location evidence="1">Cytoskeleton</location>
        <location evidence="1">Spindle</location>
    </subcellularLocation>
</comment>
<evidence type="ECO:0000256" key="10">
    <source>
        <dbReference type="PROSITE-ProRule" id="PRU00283"/>
    </source>
</evidence>
<feature type="coiled-coil region" evidence="12">
    <location>
        <begin position="737"/>
        <end position="771"/>
    </location>
</feature>
<dbReference type="GO" id="GO:0008574">
    <property type="term" value="F:plus-end-directed microtubule motor activity"/>
    <property type="evidence" value="ECO:0007669"/>
    <property type="project" value="TreeGrafter"/>
</dbReference>
<dbReference type="Ensembl" id="ENSOMYT00000016156.2">
    <property type="protein sequence ID" value="ENSOMYP00000014607.2"/>
    <property type="gene ID" value="ENSOMYG00000007257.2"/>
</dbReference>
<dbReference type="GO" id="GO:0005634">
    <property type="term" value="C:nucleus"/>
    <property type="evidence" value="ECO:0007669"/>
    <property type="project" value="TreeGrafter"/>
</dbReference>
<dbReference type="PRINTS" id="PR00380">
    <property type="entry name" value="KINESINHEAVY"/>
</dbReference>
<dbReference type="Gene3D" id="3.40.850.10">
    <property type="entry name" value="Kinesin motor domain"/>
    <property type="match status" value="1"/>
</dbReference>
<dbReference type="GO" id="GO:0005524">
    <property type="term" value="F:ATP binding"/>
    <property type="evidence" value="ECO:0007669"/>
    <property type="project" value="UniProtKB-UniRule"/>
</dbReference>
<dbReference type="InterPro" id="IPR019821">
    <property type="entry name" value="Kinesin_motor_CS"/>
</dbReference>
<dbReference type="GO" id="GO:0007018">
    <property type="term" value="P:microtubule-based movement"/>
    <property type="evidence" value="ECO:0007669"/>
    <property type="project" value="InterPro"/>
</dbReference>
<accession>A0A8C7NZH1</accession>
<evidence type="ECO:0000313" key="16">
    <source>
        <dbReference type="Proteomes" id="UP000694395"/>
    </source>
</evidence>
<dbReference type="GO" id="GO:0008017">
    <property type="term" value="F:microtubule binding"/>
    <property type="evidence" value="ECO:0007669"/>
    <property type="project" value="InterPro"/>
</dbReference>
<dbReference type="InterPro" id="IPR047149">
    <property type="entry name" value="KIF11-like"/>
</dbReference>
<reference evidence="15" key="1">
    <citation type="submission" date="2020-07" db="EMBL/GenBank/DDBJ databases">
        <title>A long reads based de novo assembly of the rainbow trout Arlee double haploid line genome.</title>
        <authorList>
            <person name="Gao G."/>
            <person name="Palti Y."/>
        </authorList>
    </citation>
    <scope>NUCLEOTIDE SEQUENCE [LARGE SCALE GENOMIC DNA]</scope>
</reference>
<evidence type="ECO:0000256" key="5">
    <source>
        <dbReference type="ARBA" id="ARBA00022741"/>
    </source>
</evidence>
<dbReference type="GO" id="GO:0090307">
    <property type="term" value="P:mitotic spindle assembly"/>
    <property type="evidence" value="ECO:0007669"/>
    <property type="project" value="TreeGrafter"/>
</dbReference>
<evidence type="ECO:0000256" key="7">
    <source>
        <dbReference type="ARBA" id="ARBA00023054"/>
    </source>
</evidence>
<comment type="similarity">
    <text evidence="10 11">Belongs to the TRAFAC class myosin-kinesin ATPase superfamily. Kinesin family.</text>
</comment>
<evidence type="ECO:0000256" key="12">
    <source>
        <dbReference type="SAM" id="Coils"/>
    </source>
</evidence>
<keyword evidence="9" id="KW-0206">Cytoskeleton</keyword>
<feature type="compositionally biased region" description="Polar residues" evidence="13">
    <location>
        <begin position="668"/>
        <end position="678"/>
    </location>
</feature>
<protein>
    <recommendedName>
        <fullName evidence="11">Kinesin-like protein</fullName>
    </recommendedName>
</protein>
<dbReference type="InterPro" id="IPR001752">
    <property type="entry name" value="Kinesin_motor_dom"/>
</dbReference>
<dbReference type="GeneID" id="110489856"/>
<evidence type="ECO:0000256" key="9">
    <source>
        <dbReference type="ARBA" id="ARBA00023212"/>
    </source>
</evidence>
<evidence type="ECO:0000313" key="15">
    <source>
        <dbReference type="Ensembl" id="ENSOMYP00000014607.2"/>
    </source>
</evidence>
<dbReference type="InterPro" id="IPR036961">
    <property type="entry name" value="Kinesin_motor_dom_sf"/>
</dbReference>
<evidence type="ECO:0000256" key="4">
    <source>
        <dbReference type="ARBA" id="ARBA00022701"/>
    </source>
</evidence>
<dbReference type="PANTHER" id="PTHR47970:SF29">
    <property type="entry name" value="KINESIN FAMILY MEMBER 20B"/>
    <property type="match status" value="1"/>
</dbReference>
<evidence type="ECO:0000256" key="8">
    <source>
        <dbReference type="ARBA" id="ARBA00023175"/>
    </source>
</evidence>
<evidence type="ECO:0000256" key="3">
    <source>
        <dbReference type="ARBA" id="ARBA00022553"/>
    </source>
</evidence>
<proteinExistence type="inferred from homology"/>
<keyword evidence="3" id="KW-0597">Phosphoprotein</keyword>
<dbReference type="GeneTree" id="ENSGT00940000164689"/>
<dbReference type="InterPro" id="IPR027417">
    <property type="entry name" value="P-loop_NTPase"/>
</dbReference>
<dbReference type="GO" id="GO:0005876">
    <property type="term" value="C:spindle microtubule"/>
    <property type="evidence" value="ECO:0007669"/>
    <property type="project" value="TreeGrafter"/>
</dbReference>
<reference evidence="15" key="2">
    <citation type="submission" date="2025-08" db="UniProtKB">
        <authorList>
            <consortium name="Ensembl"/>
        </authorList>
    </citation>
    <scope>IDENTIFICATION</scope>
</reference>
<evidence type="ECO:0000256" key="2">
    <source>
        <dbReference type="ARBA" id="ARBA00022490"/>
    </source>
</evidence>
<dbReference type="Proteomes" id="UP000694395">
    <property type="component" value="Chromosome 15"/>
</dbReference>
<feature type="binding site" evidence="10">
    <location>
        <begin position="162"/>
        <end position="169"/>
    </location>
    <ligand>
        <name>ATP</name>
        <dbReference type="ChEBI" id="CHEBI:30616"/>
    </ligand>
</feature>
<organism evidence="15 16">
    <name type="scientific">Oncorhynchus mykiss</name>
    <name type="common">Rainbow trout</name>
    <name type="synonym">Salmo gairdneri</name>
    <dbReference type="NCBI Taxonomy" id="8022"/>
    <lineage>
        <taxon>Eukaryota</taxon>
        <taxon>Metazoa</taxon>
        <taxon>Chordata</taxon>
        <taxon>Craniata</taxon>
        <taxon>Vertebrata</taxon>
        <taxon>Euteleostomi</taxon>
        <taxon>Actinopterygii</taxon>
        <taxon>Neopterygii</taxon>
        <taxon>Teleostei</taxon>
        <taxon>Protacanthopterygii</taxon>
        <taxon>Salmoniformes</taxon>
        <taxon>Salmonidae</taxon>
        <taxon>Salmoninae</taxon>
        <taxon>Oncorhynchus</taxon>
    </lineage>
</organism>
<evidence type="ECO:0000256" key="11">
    <source>
        <dbReference type="RuleBase" id="RU000394"/>
    </source>
</evidence>